<organism evidence="2 3">
    <name type="scientific">Dyadobacter jejuensis</name>
    <dbReference type="NCBI Taxonomy" id="1082580"/>
    <lineage>
        <taxon>Bacteria</taxon>
        <taxon>Pseudomonadati</taxon>
        <taxon>Bacteroidota</taxon>
        <taxon>Cytophagia</taxon>
        <taxon>Cytophagales</taxon>
        <taxon>Spirosomataceae</taxon>
        <taxon>Dyadobacter</taxon>
    </lineage>
</organism>
<gene>
    <name evidence="2" type="ORF">CLV98_101178</name>
</gene>
<keyword evidence="3" id="KW-1185">Reference proteome</keyword>
<name>A0A316AQK0_9BACT</name>
<evidence type="ECO:0000313" key="2">
    <source>
        <dbReference type="EMBL" id="PWJ60003.1"/>
    </source>
</evidence>
<dbReference type="AlphaFoldDB" id="A0A316AQK0"/>
<dbReference type="InterPro" id="IPR026444">
    <property type="entry name" value="Secre_tail"/>
</dbReference>
<protein>
    <submittedName>
        <fullName evidence="2">Putative secreted protein (Por secretion system target)</fullName>
    </submittedName>
</protein>
<dbReference type="InterPro" id="IPR017853">
    <property type="entry name" value="GH"/>
</dbReference>
<dbReference type="Gene3D" id="3.20.20.80">
    <property type="entry name" value="Glycosidases"/>
    <property type="match status" value="1"/>
</dbReference>
<feature type="domain" description="Secretion system C-terminal sorting" evidence="1">
    <location>
        <begin position="686"/>
        <end position="750"/>
    </location>
</feature>
<accession>A0A316AQK0</accession>
<dbReference type="SUPFAM" id="SSF51445">
    <property type="entry name" value="(Trans)glycosidases"/>
    <property type="match status" value="1"/>
</dbReference>
<comment type="caution">
    <text evidence="2">The sequence shown here is derived from an EMBL/GenBank/DDBJ whole genome shotgun (WGS) entry which is preliminary data.</text>
</comment>
<dbReference type="RefSeq" id="WP_109672028.1">
    <property type="nucleotide sequence ID" value="NZ_QGDT01000001.1"/>
</dbReference>
<reference evidence="2 3" key="1">
    <citation type="submission" date="2018-03" db="EMBL/GenBank/DDBJ databases">
        <title>Genomic Encyclopedia of Archaeal and Bacterial Type Strains, Phase II (KMG-II): from individual species to whole genera.</title>
        <authorList>
            <person name="Goeker M."/>
        </authorList>
    </citation>
    <scope>NUCLEOTIDE SEQUENCE [LARGE SCALE GENOMIC DNA]</scope>
    <source>
        <strain evidence="2 3">DSM 100346</strain>
    </source>
</reference>
<evidence type="ECO:0000259" key="1">
    <source>
        <dbReference type="Pfam" id="PF18962"/>
    </source>
</evidence>
<sequence>MPILFYAVERLKGVIYDGGRVLCLLTLAFLGSVTCAMAQREIILNTTGYGFDRSAANGINADQWTYIQKFTNLSFNGQDASVTCIRLHIEWNQYEPTSGTYYGEKIAKAAEAIINLKPGMKFALLFPYQRPGYWTDSYLSQNEVAKTVKGVLVQQNIAYTCPSLYGENAKSRYLAFVNDVLNHIKPYYDKLLYVQMGNSASEEYLAPNVYINNVNYVGLYDTEATNSWRSNFLKRRFPNQEIVTWGSNSYNLDTAPQPADANWNSDIGRDFHRFASWGLLTLFKDFYKLVKSHDNNIQVLYFISDLGGGQGNVRHMHTSSVPLALELSDGVYSSDGGDQYDIWRKIAAIDVLKGSDPNKIAAIEFDPTDLGERSGEQNLEPQLATEWIHRAFEHGVDYVHLAMHFHDPQISMVAPALATSKAKYISQPFTPPARKPAIETNLFPNVFLDQYLFENWKTQGGNSWSTSDQQPVSIKMQDEGYWENIWNEEAYLPCTFVMSAPASTMLAKPGEALTLSANCQGEECDRVYINWKGTNLSNATGTTVQLTSPAQDGTYTYTAEINRSGCPQQEMAYTLNVSQAALPVTLIAFAGKEEQGQVLLSWQTTEEIHSDRFEIERMETSKQWNKIGTVLTQGDASDQTNNYHFTDFKAAMGENLYRLKMLDLDGSYAYSRLVSVKVLNSPTFAIYPNPTTGYLQINDQQSSELQSIIIYNKKGQKVLAPAVGSESSIDLSALPEDHYTLQLSYKTGQTRVAHFVKIN</sequence>
<dbReference type="OrthoDB" id="977776at2"/>
<dbReference type="Proteomes" id="UP000245880">
    <property type="component" value="Unassembled WGS sequence"/>
</dbReference>
<proteinExistence type="predicted"/>
<dbReference type="EMBL" id="QGDT01000001">
    <property type="protein sequence ID" value="PWJ60003.1"/>
    <property type="molecule type" value="Genomic_DNA"/>
</dbReference>
<dbReference type="NCBIfam" id="TIGR04183">
    <property type="entry name" value="Por_Secre_tail"/>
    <property type="match status" value="1"/>
</dbReference>
<dbReference type="Pfam" id="PF18962">
    <property type="entry name" value="Por_Secre_tail"/>
    <property type="match status" value="1"/>
</dbReference>
<evidence type="ECO:0000313" key="3">
    <source>
        <dbReference type="Proteomes" id="UP000245880"/>
    </source>
</evidence>